<evidence type="ECO:0000256" key="5">
    <source>
        <dbReference type="ARBA" id="ARBA00022679"/>
    </source>
</evidence>
<proteinExistence type="predicted"/>
<dbReference type="AlphaFoldDB" id="V4QRS6"/>
<feature type="domain" description="HAMP" evidence="13">
    <location>
        <begin position="199"/>
        <end position="252"/>
    </location>
</feature>
<dbReference type="SMART" id="SM00388">
    <property type="entry name" value="HisKA"/>
    <property type="match status" value="1"/>
</dbReference>
<keyword evidence="9" id="KW-0902">Two-component regulatory system</keyword>
<dbReference type="STRING" id="1121022.GCA_000376105_04181"/>
<dbReference type="PRINTS" id="PR00344">
    <property type="entry name" value="BCTRLSENSOR"/>
</dbReference>
<evidence type="ECO:0000259" key="13">
    <source>
        <dbReference type="PROSITE" id="PS50885"/>
    </source>
</evidence>
<evidence type="ECO:0000256" key="4">
    <source>
        <dbReference type="ARBA" id="ARBA00022553"/>
    </source>
</evidence>
<dbReference type="EMBL" id="AWGB01000082">
    <property type="protein sequence ID" value="ESQ81898.1"/>
    <property type="molecule type" value="Genomic_DNA"/>
</dbReference>
<evidence type="ECO:0000256" key="9">
    <source>
        <dbReference type="ARBA" id="ARBA00023012"/>
    </source>
</evidence>
<dbReference type="GO" id="GO:0005886">
    <property type="term" value="C:plasma membrane"/>
    <property type="evidence" value="ECO:0007669"/>
    <property type="project" value="TreeGrafter"/>
</dbReference>
<evidence type="ECO:0000259" key="12">
    <source>
        <dbReference type="PROSITE" id="PS50109"/>
    </source>
</evidence>
<dbReference type="InterPro" id="IPR036097">
    <property type="entry name" value="HisK_dim/P_sf"/>
</dbReference>
<evidence type="ECO:0000313" key="14">
    <source>
        <dbReference type="EMBL" id="ESQ81898.1"/>
    </source>
</evidence>
<feature type="transmembrane region" description="Helical" evidence="11">
    <location>
        <begin position="23"/>
        <end position="46"/>
    </location>
</feature>
<organism evidence="14 15">
    <name type="scientific">Asticcacaulis benevestitus DSM 16100 = ATCC BAA-896</name>
    <dbReference type="NCBI Taxonomy" id="1121022"/>
    <lineage>
        <taxon>Bacteria</taxon>
        <taxon>Pseudomonadati</taxon>
        <taxon>Pseudomonadota</taxon>
        <taxon>Alphaproteobacteria</taxon>
        <taxon>Caulobacterales</taxon>
        <taxon>Caulobacteraceae</taxon>
        <taxon>Asticcacaulis</taxon>
    </lineage>
</organism>
<evidence type="ECO:0000256" key="6">
    <source>
        <dbReference type="ARBA" id="ARBA00022692"/>
    </source>
</evidence>
<evidence type="ECO:0000256" key="8">
    <source>
        <dbReference type="ARBA" id="ARBA00022989"/>
    </source>
</evidence>
<dbReference type="SMART" id="SM00387">
    <property type="entry name" value="HATPase_c"/>
    <property type="match status" value="1"/>
</dbReference>
<keyword evidence="4" id="KW-0597">Phosphoprotein</keyword>
<keyword evidence="10 11" id="KW-0472">Membrane</keyword>
<dbReference type="InterPro" id="IPR005467">
    <property type="entry name" value="His_kinase_dom"/>
</dbReference>
<dbReference type="Pfam" id="PF02518">
    <property type="entry name" value="HATPase_c"/>
    <property type="match status" value="1"/>
</dbReference>
<dbReference type="InterPro" id="IPR050428">
    <property type="entry name" value="TCS_sensor_his_kinase"/>
</dbReference>
<accession>V4QRS6</accession>
<dbReference type="PANTHER" id="PTHR45436">
    <property type="entry name" value="SENSOR HISTIDINE KINASE YKOH"/>
    <property type="match status" value="1"/>
</dbReference>
<keyword evidence="5" id="KW-0808">Transferase</keyword>
<dbReference type="InterPro" id="IPR036890">
    <property type="entry name" value="HATPase_C_sf"/>
</dbReference>
<dbReference type="InterPro" id="IPR003661">
    <property type="entry name" value="HisK_dim/P_dom"/>
</dbReference>
<feature type="domain" description="Histidine kinase" evidence="12">
    <location>
        <begin position="260"/>
        <end position="462"/>
    </location>
</feature>
<dbReference type="Gene3D" id="3.30.565.10">
    <property type="entry name" value="Histidine kinase-like ATPase, C-terminal domain"/>
    <property type="match status" value="1"/>
</dbReference>
<dbReference type="eggNOG" id="COG2205">
    <property type="taxonomic scope" value="Bacteria"/>
</dbReference>
<evidence type="ECO:0000256" key="11">
    <source>
        <dbReference type="SAM" id="Phobius"/>
    </source>
</evidence>
<protein>
    <recommendedName>
        <fullName evidence="3">histidine kinase</fullName>
        <ecNumber evidence="3">2.7.13.3</ecNumber>
    </recommendedName>
</protein>
<evidence type="ECO:0000256" key="10">
    <source>
        <dbReference type="ARBA" id="ARBA00023136"/>
    </source>
</evidence>
<comment type="subcellular location">
    <subcellularLocation>
        <location evidence="2">Membrane</location>
        <topology evidence="2">Multi-pass membrane protein</topology>
    </subcellularLocation>
</comment>
<evidence type="ECO:0000256" key="7">
    <source>
        <dbReference type="ARBA" id="ARBA00022777"/>
    </source>
</evidence>
<dbReference type="PROSITE" id="PS50885">
    <property type="entry name" value="HAMP"/>
    <property type="match status" value="1"/>
</dbReference>
<dbReference type="GO" id="GO:0000155">
    <property type="term" value="F:phosphorelay sensor kinase activity"/>
    <property type="evidence" value="ECO:0007669"/>
    <property type="project" value="InterPro"/>
</dbReference>
<name>V4QRS6_9CAUL</name>
<sequence>MAGALRQFNPLHRLAGQSLFTQIAARLALVTLAFVILEVLFVVGTYQADVDEVNQGLVAKKLEQVLTFVDSSNTPAGRQEARDQFRKEAGATKVAFVVFDHFGQVIATDNPFQLPLPTTLASSDLQSSTSRFVSGDRYQLSATRVAAQNGRRVWVALTIQGQGKPPFTINVINEIIEHVALPMLPLSILLLILNGLIVRHMLAPLNRAVLGVENLSPSQISNRLTPPDSPREVRALVLAINEALDRMETAILTLRQFTADAAHELRTPLAVMLLAVDELPDSAAKKKLRCDTQGMTRLVNQMLDMALAESLTVAAGDTFDLGEVAQSVVMQLTPLAVREGRSISFFDAESTTMPGHRESFSRALRNIIENAITYSPPATAVEVTVGPGAQCSVRDFGPGIPEDVRAKIFDRFWRGDKAHKVTGTGLGLGIALSIVEAHNGKILVEAPDGGGTLVRMVFGGLSVDVTKSNREDPRLPTGQSEL</sequence>
<gene>
    <name evidence="14" type="ORF">ABENE_21420</name>
</gene>
<comment type="catalytic activity">
    <reaction evidence="1">
        <text>ATP + protein L-histidine = ADP + protein N-phospho-L-histidine.</text>
        <dbReference type="EC" id="2.7.13.3"/>
    </reaction>
</comment>
<keyword evidence="15" id="KW-1185">Reference proteome</keyword>
<keyword evidence="8 11" id="KW-1133">Transmembrane helix</keyword>
<dbReference type="Gene3D" id="1.10.287.130">
    <property type="match status" value="1"/>
</dbReference>
<feature type="transmembrane region" description="Helical" evidence="11">
    <location>
        <begin position="179"/>
        <end position="198"/>
    </location>
</feature>
<dbReference type="EC" id="2.7.13.3" evidence="3"/>
<evidence type="ECO:0000256" key="1">
    <source>
        <dbReference type="ARBA" id="ARBA00000085"/>
    </source>
</evidence>
<dbReference type="CDD" id="cd00082">
    <property type="entry name" value="HisKA"/>
    <property type="match status" value="1"/>
</dbReference>
<dbReference type="PANTHER" id="PTHR45436:SF15">
    <property type="entry name" value="SENSOR HISTIDINE KINASE CUSS"/>
    <property type="match status" value="1"/>
</dbReference>
<dbReference type="PROSITE" id="PS50109">
    <property type="entry name" value="HIS_KIN"/>
    <property type="match status" value="1"/>
</dbReference>
<keyword evidence="6 11" id="KW-0812">Transmembrane</keyword>
<dbReference type="SUPFAM" id="SSF55874">
    <property type="entry name" value="ATPase domain of HSP90 chaperone/DNA topoisomerase II/histidine kinase"/>
    <property type="match status" value="1"/>
</dbReference>
<evidence type="ECO:0000256" key="2">
    <source>
        <dbReference type="ARBA" id="ARBA00004141"/>
    </source>
</evidence>
<dbReference type="SUPFAM" id="SSF47384">
    <property type="entry name" value="Homodimeric domain of signal transducing histidine kinase"/>
    <property type="match status" value="1"/>
</dbReference>
<dbReference type="InterPro" id="IPR004358">
    <property type="entry name" value="Sig_transdc_His_kin-like_C"/>
</dbReference>
<dbReference type="RefSeq" id="WP_018083860.1">
    <property type="nucleotide sequence ID" value="NZ_AQWM01000048.1"/>
</dbReference>
<evidence type="ECO:0000313" key="15">
    <source>
        <dbReference type="Proteomes" id="UP000017837"/>
    </source>
</evidence>
<dbReference type="Proteomes" id="UP000017837">
    <property type="component" value="Unassembled WGS sequence"/>
</dbReference>
<dbReference type="OrthoDB" id="8673316at2"/>
<dbReference type="InterPro" id="IPR003660">
    <property type="entry name" value="HAMP_dom"/>
</dbReference>
<keyword evidence="7" id="KW-0418">Kinase</keyword>
<dbReference type="Pfam" id="PF00512">
    <property type="entry name" value="HisKA"/>
    <property type="match status" value="1"/>
</dbReference>
<comment type="caution">
    <text evidence="14">The sequence shown here is derived from an EMBL/GenBank/DDBJ whole genome shotgun (WGS) entry which is preliminary data.</text>
</comment>
<reference evidence="14 15" key="1">
    <citation type="journal article" date="2014" name="Nature">
        <title>Sequential evolution of bacterial morphology by co-option of a developmental regulator.</title>
        <authorList>
            <person name="Jiang C."/>
            <person name="Brown P.J."/>
            <person name="Ducret A."/>
            <person name="Brun Y.V."/>
        </authorList>
    </citation>
    <scope>NUCLEOTIDE SEQUENCE [LARGE SCALE GENOMIC DNA]</scope>
    <source>
        <strain evidence="14 15">DSM 16100</strain>
    </source>
</reference>
<dbReference type="InterPro" id="IPR003594">
    <property type="entry name" value="HATPase_dom"/>
</dbReference>
<dbReference type="CDD" id="cd00075">
    <property type="entry name" value="HATPase"/>
    <property type="match status" value="1"/>
</dbReference>
<evidence type="ECO:0000256" key="3">
    <source>
        <dbReference type="ARBA" id="ARBA00012438"/>
    </source>
</evidence>
<dbReference type="PATRIC" id="fig|1121022.4.peg.4388"/>